<feature type="transmembrane region" description="Helical" evidence="6">
    <location>
        <begin position="223"/>
        <end position="247"/>
    </location>
</feature>
<accession>A0ABS4XKT6</accession>
<gene>
    <name evidence="8" type="ORF">JOF39_000200</name>
</gene>
<feature type="domain" description="ABC3 transporter permease C-terminal" evidence="7">
    <location>
        <begin position="64"/>
        <end position="177"/>
    </location>
</feature>
<keyword evidence="5 6" id="KW-0472">Membrane</keyword>
<keyword evidence="2" id="KW-1003">Cell membrane</keyword>
<dbReference type="Proteomes" id="UP001195422">
    <property type="component" value="Unassembled WGS sequence"/>
</dbReference>
<reference evidence="8 9" key="1">
    <citation type="submission" date="2021-03" db="EMBL/GenBank/DDBJ databases">
        <title>Sequencing the genomes of 1000 actinobacteria strains.</title>
        <authorList>
            <person name="Klenk H.-P."/>
        </authorList>
    </citation>
    <scope>NUCLEOTIDE SEQUENCE [LARGE SCALE GENOMIC DNA]</scope>
    <source>
        <strain evidence="8 9">DSM 20168</strain>
    </source>
</reference>
<dbReference type="EMBL" id="JAGIOJ010000001">
    <property type="protein sequence ID" value="MBP2397119.1"/>
    <property type="molecule type" value="Genomic_DNA"/>
</dbReference>
<evidence type="ECO:0000256" key="5">
    <source>
        <dbReference type="ARBA" id="ARBA00023136"/>
    </source>
</evidence>
<proteinExistence type="predicted"/>
<feature type="transmembrane region" description="Helical" evidence="6">
    <location>
        <begin position="321"/>
        <end position="342"/>
    </location>
</feature>
<protein>
    <recommendedName>
        <fullName evidence="7">ABC3 transporter permease C-terminal domain-containing protein</fullName>
    </recommendedName>
</protein>
<comment type="subcellular location">
    <subcellularLocation>
        <location evidence="1">Cell membrane</location>
        <topology evidence="1">Multi-pass membrane protein</topology>
    </subcellularLocation>
</comment>
<feature type="transmembrane region" description="Helical" evidence="6">
    <location>
        <begin position="281"/>
        <end position="301"/>
    </location>
</feature>
<keyword evidence="9" id="KW-1185">Reference proteome</keyword>
<feature type="transmembrane region" description="Helical" evidence="6">
    <location>
        <begin position="55"/>
        <end position="82"/>
    </location>
</feature>
<evidence type="ECO:0000256" key="2">
    <source>
        <dbReference type="ARBA" id="ARBA00022475"/>
    </source>
</evidence>
<feature type="transmembrane region" description="Helical" evidence="6">
    <location>
        <begin position="103"/>
        <end position="128"/>
    </location>
</feature>
<evidence type="ECO:0000313" key="8">
    <source>
        <dbReference type="EMBL" id="MBP2397119.1"/>
    </source>
</evidence>
<dbReference type="Pfam" id="PF02687">
    <property type="entry name" value="FtsX"/>
    <property type="match status" value="1"/>
</dbReference>
<dbReference type="RefSeq" id="WP_188949371.1">
    <property type="nucleotide sequence ID" value="NZ_BMPH01000014.1"/>
</dbReference>
<feature type="transmembrane region" description="Helical" evidence="6">
    <location>
        <begin position="194"/>
        <end position="211"/>
    </location>
</feature>
<evidence type="ECO:0000256" key="1">
    <source>
        <dbReference type="ARBA" id="ARBA00004651"/>
    </source>
</evidence>
<feature type="transmembrane region" description="Helical" evidence="6">
    <location>
        <begin position="376"/>
        <end position="402"/>
    </location>
</feature>
<organism evidence="8 9">
    <name type="scientific">Glutamicibacter protophormiae</name>
    <name type="common">Brevibacterium protophormiae</name>
    <dbReference type="NCBI Taxonomy" id="37930"/>
    <lineage>
        <taxon>Bacteria</taxon>
        <taxon>Bacillati</taxon>
        <taxon>Actinomycetota</taxon>
        <taxon>Actinomycetes</taxon>
        <taxon>Micrococcales</taxon>
        <taxon>Micrococcaceae</taxon>
        <taxon>Glutamicibacter</taxon>
    </lineage>
</organism>
<comment type="caution">
    <text evidence="8">The sequence shown here is derived from an EMBL/GenBank/DDBJ whole genome shotgun (WGS) entry which is preliminary data.</text>
</comment>
<evidence type="ECO:0000256" key="3">
    <source>
        <dbReference type="ARBA" id="ARBA00022692"/>
    </source>
</evidence>
<dbReference type="InterPro" id="IPR003838">
    <property type="entry name" value="ABC3_permease_C"/>
</dbReference>
<feature type="transmembrane region" description="Helical" evidence="6">
    <location>
        <begin position="21"/>
        <end position="43"/>
    </location>
</feature>
<evidence type="ECO:0000313" key="9">
    <source>
        <dbReference type="Proteomes" id="UP001195422"/>
    </source>
</evidence>
<keyword evidence="3 6" id="KW-0812">Transmembrane</keyword>
<sequence length="453" mass="46805">MNTVHLAWMLGRPSATRGTSQILTVSAYAMVGAMLLVVLGGAYSFTSFEREAQAAYLSLAGFAVVLLAVPLMVLGSAAARLSARTQDRALSSLRLLGATGGQIRGVSLVQAAGTALAGAVAGVVLYLGCSPLVAMIRFQGAPLGDAIYLPWWAVAAAVAVIVLLAVLSSLAGLRKLIITPLAVATRQSVPVPSWIRALVTVGSVALLYFVFTNIGMVSQEIGTIIAVVILGFGFGLLILNLAGPWLVATVGRSKLKKAAKPEQLLAARMILENPSESWRQVSGVAMASFVAVVGGSGAALMSMGNGQEPTGSWFDYLPQDILTGVLLTLVITFVCVAASASISQSASTLDRADLYDGLHKLGMGYEVMNAARTKSLMIPALTASIGFAIASVVLVLPLAGVAVLLKPLTVLVVILAVVLGLVLIRASISVANPRRLLAERVAGHSRGIKIGEG</sequence>
<evidence type="ECO:0000259" key="7">
    <source>
        <dbReference type="Pfam" id="PF02687"/>
    </source>
</evidence>
<feature type="transmembrane region" description="Helical" evidence="6">
    <location>
        <begin position="408"/>
        <end position="428"/>
    </location>
</feature>
<name>A0ABS4XKT6_GLUPR</name>
<feature type="transmembrane region" description="Helical" evidence="6">
    <location>
        <begin position="148"/>
        <end position="173"/>
    </location>
</feature>
<evidence type="ECO:0000256" key="6">
    <source>
        <dbReference type="SAM" id="Phobius"/>
    </source>
</evidence>
<evidence type="ECO:0000256" key="4">
    <source>
        <dbReference type="ARBA" id="ARBA00022989"/>
    </source>
</evidence>
<keyword evidence="4 6" id="KW-1133">Transmembrane helix</keyword>